<dbReference type="InterPro" id="IPR002577">
    <property type="entry name" value="HTH_HxlR"/>
</dbReference>
<dbReference type="EMBL" id="FOEF01000015">
    <property type="protein sequence ID" value="SEP50905.1"/>
    <property type="molecule type" value="Genomic_DNA"/>
</dbReference>
<dbReference type="PROSITE" id="PS51118">
    <property type="entry name" value="HTH_HXLR"/>
    <property type="match status" value="1"/>
</dbReference>
<dbReference type="SUPFAM" id="SSF46785">
    <property type="entry name" value="Winged helix' DNA-binding domain"/>
    <property type="match status" value="1"/>
</dbReference>
<keyword evidence="2 5" id="KW-0238">DNA-binding</keyword>
<proteinExistence type="predicted"/>
<evidence type="ECO:0000256" key="2">
    <source>
        <dbReference type="ARBA" id="ARBA00023125"/>
    </source>
</evidence>
<dbReference type="Pfam" id="PF01638">
    <property type="entry name" value="HxlR"/>
    <property type="match status" value="1"/>
</dbReference>
<gene>
    <name evidence="5" type="ORF">SAMN04489732_11563</name>
</gene>
<keyword evidence="3" id="KW-0804">Transcription</keyword>
<reference evidence="5 6" key="1">
    <citation type="submission" date="2016-10" db="EMBL/GenBank/DDBJ databases">
        <authorList>
            <person name="de Groot N.N."/>
        </authorList>
    </citation>
    <scope>NUCLEOTIDE SEQUENCE [LARGE SCALE GENOMIC DNA]</scope>
    <source>
        <strain evidence="5 6">DSM 44993</strain>
    </source>
</reference>
<dbReference type="STRING" id="394193.SAMN04489732_11563"/>
<protein>
    <submittedName>
        <fullName evidence="5">DNA-binding transcriptional regulator, HxlR family</fullName>
    </submittedName>
</protein>
<sequence>MEEWTQFRGRAEAEGYEVFHTDCPARTVLDHVTSRWGVWVLIALRDKELRFFELRRSIDGVSEKMLSQTLRTLVRDGLVWRTVEPTTPPQVSYGLTPLGRGTGESLSTLFYWLRDNATDILATQARFDEDGQKQSV</sequence>
<keyword evidence="1" id="KW-0805">Transcription regulation</keyword>
<accession>A0A1H8YFJ0</accession>
<dbReference type="OrthoDB" id="370168at2"/>
<evidence type="ECO:0000256" key="3">
    <source>
        <dbReference type="ARBA" id="ARBA00023163"/>
    </source>
</evidence>
<evidence type="ECO:0000313" key="6">
    <source>
        <dbReference type="Proteomes" id="UP000198582"/>
    </source>
</evidence>
<name>A0A1H8YFJ0_9PSEU</name>
<dbReference type="Gene3D" id="1.10.10.10">
    <property type="entry name" value="Winged helix-like DNA-binding domain superfamily/Winged helix DNA-binding domain"/>
    <property type="match status" value="1"/>
</dbReference>
<dbReference type="InterPro" id="IPR036390">
    <property type="entry name" value="WH_DNA-bd_sf"/>
</dbReference>
<dbReference type="GO" id="GO:0003677">
    <property type="term" value="F:DNA binding"/>
    <property type="evidence" value="ECO:0007669"/>
    <property type="project" value="UniProtKB-KW"/>
</dbReference>
<keyword evidence="6" id="KW-1185">Reference proteome</keyword>
<evidence type="ECO:0000256" key="1">
    <source>
        <dbReference type="ARBA" id="ARBA00023015"/>
    </source>
</evidence>
<dbReference type="InterPro" id="IPR036388">
    <property type="entry name" value="WH-like_DNA-bd_sf"/>
</dbReference>
<evidence type="ECO:0000313" key="5">
    <source>
        <dbReference type="EMBL" id="SEP50905.1"/>
    </source>
</evidence>
<dbReference type="RefSeq" id="WP_091622724.1">
    <property type="nucleotide sequence ID" value="NZ_FOEF01000015.1"/>
</dbReference>
<dbReference type="Proteomes" id="UP000198582">
    <property type="component" value="Unassembled WGS sequence"/>
</dbReference>
<dbReference type="PANTHER" id="PTHR33204:SF37">
    <property type="entry name" value="HTH-TYPE TRANSCRIPTIONAL REGULATOR YODB"/>
    <property type="match status" value="1"/>
</dbReference>
<dbReference type="PANTHER" id="PTHR33204">
    <property type="entry name" value="TRANSCRIPTIONAL REGULATOR, MARR FAMILY"/>
    <property type="match status" value="1"/>
</dbReference>
<evidence type="ECO:0000259" key="4">
    <source>
        <dbReference type="PROSITE" id="PS51118"/>
    </source>
</evidence>
<organism evidence="5 6">
    <name type="scientific">Amycolatopsis saalfeldensis</name>
    <dbReference type="NCBI Taxonomy" id="394193"/>
    <lineage>
        <taxon>Bacteria</taxon>
        <taxon>Bacillati</taxon>
        <taxon>Actinomycetota</taxon>
        <taxon>Actinomycetes</taxon>
        <taxon>Pseudonocardiales</taxon>
        <taxon>Pseudonocardiaceae</taxon>
        <taxon>Amycolatopsis</taxon>
    </lineage>
</organism>
<feature type="domain" description="HTH hxlR-type" evidence="4">
    <location>
        <begin position="23"/>
        <end position="121"/>
    </location>
</feature>
<dbReference type="AlphaFoldDB" id="A0A1H8YFJ0"/>